<dbReference type="PANTHER" id="PTHR12526:SF600">
    <property type="entry name" value="GLYCOSYL TRANSFERASE GROUP 1"/>
    <property type="match status" value="1"/>
</dbReference>
<dbReference type="Proteomes" id="UP000238413">
    <property type="component" value="Chromosome"/>
</dbReference>
<organism evidence="2 3">
    <name type="scientific">Streptomyces dengpaensis</name>
    <dbReference type="NCBI Taxonomy" id="2049881"/>
    <lineage>
        <taxon>Bacteria</taxon>
        <taxon>Bacillati</taxon>
        <taxon>Actinomycetota</taxon>
        <taxon>Actinomycetes</taxon>
        <taxon>Kitasatosporales</taxon>
        <taxon>Streptomycetaceae</taxon>
        <taxon>Streptomyces</taxon>
    </lineage>
</organism>
<accession>A0ABM6SZ43</accession>
<proteinExistence type="predicted"/>
<dbReference type="EMBL" id="CP026652">
    <property type="protein sequence ID" value="AVH60019.1"/>
    <property type="molecule type" value="Genomic_DNA"/>
</dbReference>
<name>A0ABM6SZ43_9ACTN</name>
<dbReference type="RefSeq" id="WP_099500398.1">
    <property type="nucleotide sequence ID" value="NZ_CP026652.1"/>
</dbReference>
<evidence type="ECO:0000256" key="1">
    <source>
        <dbReference type="ARBA" id="ARBA00021292"/>
    </source>
</evidence>
<dbReference type="PANTHER" id="PTHR12526">
    <property type="entry name" value="GLYCOSYLTRANSFERASE"/>
    <property type="match status" value="1"/>
</dbReference>
<evidence type="ECO:0000313" key="3">
    <source>
        <dbReference type="Proteomes" id="UP000238413"/>
    </source>
</evidence>
<keyword evidence="3" id="KW-1185">Reference proteome</keyword>
<reference evidence="2 3" key="1">
    <citation type="submission" date="2018-02" db="EMBL/GenBank/DDBJ databases">
        <title>Complete genome sequence of Streptomyces dengpaensis, the producer of angucyclines.</title>
        <authorList>
            <person name="Yumei L."/>
        </authorList>
    </citation>
    <scope>NUCLEOTIDE SEQUENCE [LARGE SCALE GENOMIC DNA]</scope>
    <source>
        <strain evidence="2 3">XZHG99</strain>
    </source>
</reference>
<evidence type="ECO:0000313" key="2">
    <source>
        <dbReference type="EMBL" id="AVH60019.1"/>
    </source>
</evidence>
<sequence length="340" mass="37555">MARIHFWTADGSGSGLYRGVLPAMSLDWIGHKPSAGPRLPEDWREPGFDVVVGCRVAKPGPSRTWREMREAGIRLVMDLDDDYFHLDPSNAAAYQLWSDPRLRQGLVDNIAISDTVTCCSEPLAEVLRDYHHDVRVVPNGLPAQYLGAVRDYNPEILSVGWAGTSSTVHELPEAVRALNRIAEYRRPGGVVVRLVGIDPRTAVACGLKGERLGALGWVENFGHYLQAVAAFDVWVAPYRDIPFNRAKFATKFLESSMLGIPLIASDIEPYRAVIRHGENGFLVRHEHEWGRYLKQLVDDPGLRQQMGMAARAEASGSILQAINVQWEAALSAPAAERAAA</sequence>
<dbReference type="Gene3D" id="3.40.50.2000">
    <property type="entry name" value="Glycogen Phosphorylase B"/>
    <property type="match status" value="2"/>
</dbReference>
<dbReference type="CDD" id="cd03801">
    <property type="entry name" value="GT4_PimA-like"/>
    <property type="match status" value="1"/>
</dbReference>
<gene>
    <name evidence="2" type="ORF">C4B68_34275</name>
</gene>
<dbReference type="Pfam" id="PF13692">
    <property type="entry name" value="Glyco_trans_1_4"/>
    <property type="match status" value="1"/>
</dbReference>
<dbReference type="SUPFAM" id="SSF53756">
    <property type="entry name" value="UDP-Glycosyltransferase/glycogen phosphorylase"/>
    <property type="match status" value="1"/>
</dbReference>
<protein>
    <recommendedName>
        <fullName evidence="1">D-inositol 3-phosphate glycosyltransferase</fullName>
    </recommendedName>
</protein>